<sequence>MDSQKEKITLIDHLNASLLMLVTPEYKSLRATRTDNGYLEIPTFETPNPMPLSHVVVKNTRIRYAYSPSVNKPSLVMLSPFPQSIVAYAAIWPILDQHFNLYAFDMPGFGHSEGGVEFMTFIAQGEFLKLLIDHFKINDPHIVGPDVGMPAALYCASNYPDSIKSLLVGDGPAISPSSNASSLRKMVNSRFWRTVFRLTGSGALLAAANKIGYTNYCPNHDEVADYISAYRTRMSAAMSWFRDYNINIETVDPLLKSIATPTLVFWGEQDAILELTNGERIVERMPNAEMLVFKNTGHFCYQDRYVEFSAMVVSWVRAND</sequence>
<protein>
    <submittedName>
        <fullName evidence="2">Alpha/beta fold hydrolase</fullName>
    </submittedName>
</protein>
<evidence type="ECO:0000259" key="1">
    <source>
        <dbReference type="Pfam" id="PF00561"/>
    </source>
</evidence>
<reference evidence="2 3" key="1">
    <citation type="submission" date="2024-10" db="EMBL/GenBank/DDBJ databases">
        <authorList>
            <person name="Yibar A."/>
            <person name="Saticioglu I.B."/>
            <person name="Duman M."/>
            <person name="Ajmi N."/>
            <person name="Gurler F."/>
            <person name="Ay H."/>
            <person name="Onuk E."/>
            <person name="Guler S."/>
            <person name="Romalde J.L."/>
        </authorList>
    </citation>
    <scope>NUCLEOTIDE SEQUENCE [LARGE SCALE GENOMIC DNA]</scope>
    <source>
        <strain evidence="2 3">1-TCBS-B</strain>
    </source>
</reference>
<dbReference type="PANTHER" id="PTHR43798:SF33">
    <property type="entry name" value="HYDROLASE, PUTATIVE (AFU_ORTHOLOGUE AFUA_2G14860)-RELATED"/>
    <property type="match status" value="1"/>
</dbReference>
<organism evidence="2 3">
    <name type="scientific">Vibrio barjaei</name>
    <dbReference type="NCBI Taxonomy" id="1676683"/>
    <lineage>
        <taxon>Bacteria</taxon>
        <taxon>Pseudomonadati</taxon>
        <taxon>Pseudomonadota</taxon>
        <taxon>Gammaproteobacteria</taxon>
        <taxon>Vibrionales</taxon>
        <taxon>Vibrionaceae</taxon>
        <taxon>Vibrio</taxon>
    </lineage>
</organism>
<accession>A0ABW7IFZ9</accession>
<evidence type="ECO:0000313" key="3">
    <source>
        <dbReference type="Proteomes" id="UP001607125"/>
    </source>
</evidence>
<dbReference type="InterPro" id="IPR000073">
    <property type="entry name" value="AB_hydrolase_1"/>
</dbReference>
<dbReference type="RefSeq" id="WP_394628883.1">
    <property type="nucleotide sequence ID" value="NZ_JBIHSF010000006.1"/>
</dbReference>
<dbReference type="Proteomes" id="UP001607125">
    <property type="component" value="Unassembled WGS sequence"/>
</dbReference>
<gene>
    <name evidence="2" type="ORF">ACGRH2_08000</name>
</gene>
<keyword evidence="3" id="KW-1185">Reference proteome</keyword>
<proteinExistence type="predicted"/>
<keyword evidence="2" id="KW-0378">Hydrolase</keyword>
<evidence type="ECO:0000313" key="2">
    <source>
        <dbReference type="EMBL" id="MFH0260361.1"/>
    </source>
</evidence>
<name>A0ABW7IFZ9_9VIBR</name>
<dbReference type="PANTHER" id="PTHR43798">
    <property type="entry name" value="MONOACYLGLYCEROL LIPASE"/>
    <property type="match status" value="1"/>
</dbReference>
<dbReference type="Pfam" id="PF00561">
    <property type="entry name" value="Abhydrolase_1"/>
    <property type="match status" value="1"/>
</dbReference>
<dbReference type="GO" id="GO:0016787">
    <property type="term" value="F:hydrolase activity"/>
    <property type="evidence" value="ECO:0007669"/>
    <property type="project" value="UniProtKB-KW"/>
</dbReference>
<dbReference type="PRINTS" id="PR00111">
    <property type="entry name" value="ABHYDROLASE"/>
</dbReference>
<comment type="caution">
    <text evidence="2">The sequence shown here is derived from an EMBL/GenBank/DDBJ whole genome shotgun (WGS) entry which is preliminary data.</text>
</comment>
<dbReference type="EMBL" id="JBIHSF010000006">
    <property type="protein sequence ID" value="MFH0260361.1"/>
    <property type="molecule type" value="Genomic_DNA"/>
</dbReference>
<dbReference type="Gene3D" id="3.40.50.1820">
    <property type="entry name" value="alpha/beta hydrolase"/>
    <property type="match status" value="1"/>
</dbReference>
<dbReference type="InterPro" id="IPR029058">
    <property type="entry name" value="AB_hydrolase_fold"/>
</dbReference>
<dbReference type="InterPro" id="IPR050266">
    <property type="entry name" value="AB_hydrolase_sf"/>
</dbReference>
<feature type="domain" description="AB hydrolase-1" evidence="1">
    <location>
        <begin position="74"/>
        <end position="301"/>
    </location>
</feature>
<dbReference type="SUPFAM" id="SSF53474">
    <property type="entry name" value="alpha/beta-Hydrolases"/>
    <property type="match status" value="1"/>
</dbReference>